<keyword evidence="4" id="KW-1185">Reference proteome</keyword>
<dbReference type="EMBL" id="SRPF01000004">
    <property type="protein sequence ID" value="TGN38936.1"/>
    <property type="molecule type" value="Genomic_DNA"/>
</dbReference>
<dbReference type="OrthoDB" id="9788263at2"/>
<dbReference type="InterPro" id="IPR000086">
    <property type="entry name" value="NUDIX_hydrolase_dom"/>
</dbReference>
<sequence>MDIRPAATLVLTRDTAEGLQVLLLQRTWEAVFLPGFYVFPGGGVDETEALGREHALGPEDAEISQIMSLDEGGADFMLAAVRECFEEAGVLLARTDTGQLVPADHPVHQDREALFQGEISFADLCHKHGLTIPLDQLAYLGHWTTPPGPPRRFDTRFFITPAPNGQIAHHDGIETIDHVWLTPAQALDDHRAGRRLLGLPTLQTLRMLSDFDSTEAAMRYAHANPPAPTPSKPWPALKKGKTVELEPGAPAFDEARKLDPEGEGSTRAEIIPGQPVEIAAGVIRLTAPNPGMMTGPGTNTYILGRERFTVLDPGPDNQAHIEKILELTGGVIDQVVVTHTHLDHSPAVATLKAKTGCRVFGLPAPEGPGQDQTFYADDEPEDGDLIVTEAGILKTIHTPGHASNHQCFLLLDQQLLFSGDHIMQGSTVVINPPDGDMKAYIESLYELLAEPVQFIAPAHGFLMGQPGVVIDYLITHRLAREHKIERALQQAGPADLKTITAKAYDDVPDALHGVASRSALAHLLKLQAEGKATIQDQSWAAISSR</sequence>
<dbReference type="Proteomes" id="UP000298325">
    <property type="component" value="Unassembled WGS sequence"/>
</dbReference>
<proteinExistence type="predicted"/>
<dbReference type="InterPro" id="IPR050662">
    <property type="entry name" value="Sec-metab_biosynth-thioest"/>
</dbReference>
<dbReference type="CDD" id="cd16278">
    <property type="entry name" value="metallo-hydrolase-like_MBL-fold"/>
    <property type="match status" value="1"/>
</dbReference>
<dbReference type="Gene3D" id="1.10.10.10">
    <property type="entry name" value="Winged helix-like DNA-binding domain superfamily/Winged helix DNA-binding domain"/>
    <property type="match status" value="1"/>
</dbReference>
<accession>A0A4Z1BAR8</accession>
<dbReference type="Pfam" id="PF17778">
    <property type="entry name" value="WHD_BLACT"/>
    <property type="match status" value="1"/>
</dbReference>
<dbReference type="InterPro" id="IPR015797">
    <property type="entry name" value="NUDIX_hydrolase-like_dom_sf"/>
</dbReference>
<feature type="region of interest" description="Disordered" evidence="1">
    <location>
        <begin position="247"/>
        <end position="267"/>
    </location>
</feature>
<evidence type="ECO:0000313" key="3">
    <source>
        <dbReference type="EMBL" id="TGN38936.1"/>
    </source>
</evidence>
<dbReference type="PANTHER" id="PTHR23131:SF0">
    <property type="entry name" value="ENDORIBONUCLEASE LACTB2"/>
    <property type="match status" value="1"/>
</dbReference>
<protein>
    <submittedName>
        <fullName evidence="3">MBL fold metallo-hydrolase</fullName>
    </submittedName>
</protein>
<dbReference type="SUPFAM" id="SSF55811">
    <property type="entry name" value="Nudix"/>
    <property type="match status" value="1"/>
</dbReference>
<dbReference type="SUPFAM" id="SSF56281">
    <property type="entry name" value="Metallo-hydrolase/oxidoreductase"/>
    <property type="match status" value="1"/>
</dbReference>
<keyword evidence="3" id="KW-0378">Hydrolase</keyword>
<dbReference type="SMART" id="SM00849">
    <property type="entry name" value="Lactamase_B"/>
    <property type="match status" value="1"/>
</dbReference>
<dbReference type="CDD" id="cd18870">
    <property type="entry name" value="NUDIX_AcylCoAdiphos_Nudt19"/>
    <property type="match status" value="1"/>
</dbReference>
<organism evidence="3 4">
    <name type="scientific">Marinobacter confluentis</name>
    <dbReference type="NCBI Taxonomy" id="1697557"/>
    <lineage>
        <taxon>Bacteria</taxon>
        <taxon>Pseudomonadati</taxon>
        <taxon>Pseudomonadota</taxon>
        <taxon>Gammaproteobacteria</taxon>
        <taxon>Pseudomonadales</taxon>
        <taxon>Marinobacteraceae</taxon>
        <taxon>Marinobacter</taxon>
    </lineage>
</organism>
<name>A0A4Z1BAR8_9GAMM</name>
<dbReference type="PROSITE" id="PS51462">
    <property type="entry name" value="NUDIX"/>
    <property type="match status" value="1"/>
</dbReference>
<dbReference type="InterPro" id="IPR001279">
    <property type="entry name" value="Metallo-B-lactamas"/>
</dbReference>
<evidence type="ECO:0000313" key="4">
    <source>
        <dbReference type="Proteomes" id="UP000298325"/>
    </source>
</evidence>
<dbReference type="Gene3D" id="3.90.79.10">
    <property type="entry name" value="Nucleoside Triphosphate Pyrophosphohydrolase"/>
    <property type="match status" value="1"/>
</dbReference>
<gene>
    <name evidence="3" type="ORF">E5Q11_14500</name>
</gene>
<dbReference type="GO" id="GO:0016787">
    <property type="term" value="F:hydrolase activity"/>
    <property type="evidence" value="ECO:0007669"/>
    <property type="project" value="UniProtKB-KW"/>
</dbReference>
<feature type="domain" description="Nudix hydrolase" evidence="2">
    <location>
        <begin position="2"/>
        <end position="203"/>
    </location>
</feature>
<dbReference type="PANTHER" id="PTHR23131">
    <property type="entry name" value="ENDORIBONUCLEASE LACTB2"/>
    <property type="match status" value="1"/>
</dbReference>
<dbReference type="InterPro" id="IPR041516">
    <property type="entry name" value="LACTB2_WH"/>
</dbReference>
<dbReference type="RefSeq" id="WP_135804161.1">
    <property type="nucleotide sequence ID" value="NZ_SRPF01000004.1"/>
</dbReference>
<dbReference type="InterPro" id="IPR036866">
    <property type="entry name" value="RibonucZ/Hydroxyglut_hydro"/>
</dbReference>
<evidence type="ECO:0000259" key="2">
    <source>
        <dbReference type="PROSITE" id="PS51462"/>
    </source>
</evidence>
<feature type="compositionally biased region" description="Basic and acidic residues" evidence="1">
    <location>
        <begin position="253"/>
        <end position="266"/>
    </location>
</feature>
<comment type="caution">
    <text evidence="3">The sequence shown here is derived from an EMBL/GenBank/DDBJ whole genome shotgun (WGS) entry which is preliminary data.</text>
</comment>
<reference evidence="3 4" key="1">
    <citation type="submission" date="2019-04" db="EMBL/GenBank/DDBJ databases">
        <authorList>
            <person name="Park S."/>
            <person name="Yoon J.-H."/>
        </authorList>
    </citation>
    <scope>NUCLEOTIDE SEQUENCE [LARGE SCALE GENOMIC DNA]</scope>
    <source>
        <strain evidence="3 4">HJM-18</strain>
    </source>
</reference>
<evidence type="ECO:0000256" key="1">
    <source>
        <dbReference type="SAM" id="MobiDB-lite"/>
    </source>
</evidence>
<dbReference type="Pfam" id="PF00753">
    <property type="entry name" value="Lactamase_B"/>
    <property type="match status" value="1"/>
</dbReference>
<dbReference type="Gene3D" id="3.60.15.10">
    <property type="entry name" value="Ribonuclease Z/Hydroxyacylglutathione hydrolase-like"/>
    <property type="match status" value="1"/>
</dbReference>
<dbReference type="InterPro" id="IPR036388">
    <property type="entry name" value="WH-like_DNA-bd_sf"/>
</dbReference>
<dbReference type="AlphaFoldDB" id="A0A4Z1BAR8"/>